<keyword evidence="3" id="KW-1185">Reference proteome</keyword>
<accession>A0A834ZIY7</accession>
<evidence type="ECO:0000256" key="1">
    <source>
        <dbReference type="SAM" id="MobiDB-lite"/>
    </source>
</evidence>
<proteinExistence type="predicted"/>
<gene>
    <name evidence="2" type="ORF">HHK36_011626</name>
</gene>
<dbReference type="EMBL" id="JABCRI010000007">
    <property type="protein sequence ID" value="KAF8403522.1"/>
    <property type="molecule type" value="Genomic_DNA"/>
</dbReference>
<protein>
    <submittedName>
        <fullName evidence="2">Uncharacterized protein</fullName>
    </submittedName>
</protein>
<organism evidence="2 3">
    <name type="scientific">Tetracentron sinense</name>
    <name type="common">Spur-leaf</name>
    <dbReference type="NCBI Taxonomy" id="13715"/>
    <lineage>
        <taxon>Eukaryota</taxon>
        <taxon>Viridiplantae</taxon>
        <taxon>Streptophyta</taxon>
        <taxon>Embryophyta</taxon>
        <taxon>Tracheophyta</taxon>
        <taxon>Spermatophyta</taxon>
        <taxon>Magnoliopsida</taxon>
        <taxon>Trochodendrales</taxon>
        <taxon>Trochodendraceae</taxon>
        <taxon>Tetracentron</taxon>
    </lineage>
</organism>
<evidence type="ECO:0000313" key="2">
    <source>
        <dbReference type="EMBL" id="KAF8403522.1"/>
    </source>
</evidence>
<dbReference type="AlphaFoldDB" id="A0A834ZIY7"/>
<dbReference type="OrthoDB" id="1936555at2759"/>
<name>A0A834ZIY7_TETSI</name>
<sequence>MVTTLICKLTSEVTTYLGRSALNRWASGVSFQSIRVLANADVSPENSLRGAMEDGESWKGSQMSREKGSKMLLRRPPKKLGMIDIFGLAFNGIADVESMKLAADGAFKKDCNDYTSMMS</sequence>
<comment type="caution">
    <text evidence="2">The sequence shown here is derived from an EMBL/GenBank/DDBJ whole genome shotgun (WGS) entry which is preliminary data.</text>
</comment>
<evidence type="ECO:0000313" key="3">
    <source>
        <dbReference type="Proteomes" id="UP000655225"/>
    </source>
</evidence>
<dbReference type="Proteomes" id="UP000655225">
    <property type="component" value="Unassembled WGS sequence"/>
</dbReference>
<reference evidence="2 3" key="1">
    <citation type="submission" date="2020-04" db="EMBL/GenBank/DDBJ databases">
        <title>Plant Genome Project.</title>
        <authorList>
            <person name="Zhang R.-G."/>
        </authorList>
    </citation>
    <scope>NUCLEOTIDE SEQUENCE [LARGE SCALE GENOMIC DNA]</scope>
    <source>
        <strain evidence="2">YNK0</strain>
        <tissue evidence="2">Leaf</tissue>
    </source>
</reference>
<feature type="region of interest" description="Disordered" evidence="1">
    <location>
        <begin position="48"/>
        <end position="71"/>
    </location>
</feature>